<keyword evidence="7 8" id="KW-0472">Membrane</keyword>
<feature type="transmembrane region" description="Helical" evidence="8">
    <location>
        <begin position="107"/>
        <end position="135"/>
    </location>
</feature>
<feature type="transmembrane region" description="Helical" evidence="8">
    <location>
        <begin position="65"/>
        <end position="86"/>
    </location>
</feature>
<keyword evidence="3" id="KW-1003">Cell membrane</keyword>
<accession>A0A6J6M650</accession>
<dbReference type="GO" id="GO:0140359">
    <property type="term" value="F:ABC-type transporter activity"/>
    <property type="evidence" value="ECO:0007669"/>
    <property type="project" value="InterPro"/>
</dbReference>
<feature type="domain" description="ABC transmembrane type-2" evidence="9">
    <location>
        <begin position="29"/>
        <end position="257"/>
    </location>
</feature>
<evidence type="ECO:0000259" key="9">
    <source>
        <dbReference type="PROSITE" id="PS51012"/>
    </source>
</evidence>
<dbReference type="PROSITE" id="PS51012">
    <property type="entry name" value="ABC_TM2"/>
    <property type="match status" value="1"/>
</dbReference>
<feature type="transmembrane region" description="Helical" evidence="8">
    <location>
        <begin position="174"/>
        <end position="195"/>
    </location>
</feature>
<keyword evidence="6 8" id="KW-1133">Transmembrane helix</keyword>
<keyword evidence="5 8" id="KW-0812">Transmembrane</keyword>
<dbReference type="InterPro" id="IPR013525">
    <property type="entry name" value="ABC2_TM"/>
</dbReference>
<evidence type="ECO:0000256" key="3">
    <source>
        <dbReference type="ARBA" id="ARBA00022475"/>
    </source>
</evidence>
<organism evidence="10">
    <name type="scientific">freshwater metagenome</name>
    <dbReference type="NCBI Taxonomy" id="449393"/>
    <lineage>
        <taxon>unclassified sequences</taxon>
        <taxon>metagenomes</taxon>
        <taxon>ecological metagenomes</taxon>
    </lineage>
</organism>
<proteinExistence type="predicted"/>
<evidence type="ECO:0000256" key="7">
    <source>
        <dbReference type="ARBA" id="ARBA00023136"/>
    </source>
</evidence>
<feature type="transmembrane region" description="Helical" evidence="8">
    <location>
        <begin position="28"/>
        <end position="53"/>
    </location>
</feature>
<reference evidence="10" key="1">
    <citation type="submission" date="2020-05" db="EMBL/GenBank/DDBJ databases">
        <authorList>
            <person name="Chiriac C."/>
            <person name="Salcher M."/>
            <person name="Ghai R."/>
            <person name="Kavagutti S V."/>
        </authorList>
    </citation>
    <scope>NUCLEOTIDE SEQUENCE</scope>
</reference>
<dbReference type="InterPro" id="IPR000412">
    <property type="entry name" value="ABC_2_transport"/>
</dbReference>
<dbReference type="GO" id="GO:0043190">
    <property type="term" value="C:ATP-binding cassette (ABC) transporter complex"/>
    <property type="evidence" value="ECO:0007669"/>
    <property type="project" value="InterPro"/>
</dbReference>
<dbReference type="Pfam" id="PF01061">
    <property type="entry name" value="ABC2_membrane"/>
    <property type="match status" value="1"/>
</dbReference>
<dbReference type="PRINTS" id="PR00164">
    <property type="entry name" value="ABC2TRNSPORT"/>
</dbReference>
<evidence type="ECO:0000256" key="4">
    <source>
        <dbReference type="ARBA" id="ARBA00022519"/>
    </source>
</evidence>
<dbReference type="InterPro" id="IPR047817">
    <property type="entry name" value="ABC2_TM_bact-type"/>
</dbReference>
<keyword evidence="4" id="KW-0997">Cell inner membrane</keyword>
<feature type="transmembrane region" description="Helical" evidence="8">
    <location>
        <begin position="224"/>
        <end position="254"/>
    </location>
</feature>
<evidence type="ECO:0000256" key="2">
    <source>
        <dbReference type="ARBA" id="ARBA00022448"/>
    </source>
</evidence>
<evidence type="ECO:0000256" key="1">
    <source>
        <dbReference type="ARBA" id="ARBA00004429"/>
    </source>
</evidence>
<comment type="subcellular location">
    <subcellularLocation>
        <location evidence="1">Cell inner membrane</location>
        <topology evidence="1">Multi-pass membrane protein</topology>
    </subcellularLocation>
</comment>
<dbReference type="GO" id="GO:0015920">
    <property type="term" value="P:lipopolysaccharide transport"/>
    <property type="evidence" value="ECO:0007669"/>
    <property type="project" value="TreeGrafter"/>
</dbReference>
<dbReference type="EMBL" id="CAEZWW010000043">
    <property type="protein sequence ID" value="CAB4668709.1"/>
    <property type="molecule type" value="Genomic_DNA"/>
</dbReference>
<gene>
    <name evidence="10" type="ORF">UFOPK2310_00491</name>
</gene>
<sequence>MLTDLYRQRALIGAFANRDFATRYRSSILGWAWSLIQPLAILVVFAAVFSLVFRIKAPDLGNGEGASYAAFLFTGLVTWNLFSGLLNLSMTQLKSNGELLKKVQFPAWAPILGASIVQLIQVLLELTVLVLMFLWLRNVGWTWIIAIPILIGTALFAQGIGLVLSIINARFGDVMYIVAVVLSALYFLTPVLYPISMVDGQNELLSLVVKLNPMSWYVQSMHDVMYSLIAPSAAVVVALLVGGFLTFWAGLAIFSRWSEDIGELL</sequence>
<protein>
    <submittedName>
        <fullName evidence="10">Unannotated protein</fullName>
    </submittedName>
</protein>
<dbReference type="PANTHER" id="PTHR30413">
    <property type="entry name" value="INNER MEMBRANE TRANSPORT PERMEASE"/>
    <property type="match status" value="1"/>
</dbReference>
<dbReference type="AlphaFoldDB" id="A0A6J6M650"/>
<name>A0A6J6M650_9ZZZZ</name>
<evidence type="ECO:0000256" key="8">
    <source>
        <dbReference type="SAM" id="Phobius"/>
    </source>
</evidence>
<evidence type="ECO:0000256" key="6">
    <source>
        <dbReference type="ARBA" id="ARBA00022989"/>
    </source>
</evidence>
<keyword evidence="2" id="KW-0813">Transport</keyword>
<feature type="transmembrane region" description="Helical" evidence="8">
    <location>
        <begin position="141"/>
        <end position="167"/>
    </location>
</feature>
<evidence type="ECO:0000256" key="5">
    <source>
        <dbReference type="ARBA" id="ARBA00022692"/>
    </source>
</evidence>
<dbReference type="PANTHER" id="PTHR30413:SF8">
    <property type="entry name" value="TRANSPORT PERMEASE PROTEIN"/>
    <property type="match status" value="1"/>
</dbReference>
<evidence type="ECO:0000313" key="10">
    <source>
        <dbReference type="EMBL" id="CAB4668709.1"/>
    </source>
</evidence>